<dbReference type="Proteomes" id="UP000317371">
    <property type="component" value="Unassembled WGS sequence"/>
</dbReference>
<dbReference type="InParanoid" id="A0A540VD13"/>
<protein>
    <submittedName>
        <fullName evidence="1">Uncharacterized protein</fullName>
    </submittedName>
</protein>
<evidence type="ECO:0000313" key="1">
    <source>
        <dbReference type="EMBL" id="TQE94655.1"/>
    </source>
</evidence>
<accession>A0A540VD13</accession>
<evidence type="ECO:0000313" key="2">
    <source>
        <dbReference type="Proteomes" id="UP000317371"/>
    </source>
</evidence>
<organism evidence="1 2">
    <name type="scientific">Litorilinea aerophila</name>
    <dbReference type="NCBI Taxonomy" id="1204385"/>
    <lineage>
        <taxon>Bacteria</taxon>
        <taxon>Bacillati</taxon>
        <taxon>Chloroflexota</taxon>
        <taxon>Caldilineae</taxon>
        <taxon>Caldilineales</taxon>
        <taxon>Caldilineaceae</taxon>
        <taxon>Litorilinea</taxon>
    </lineage>
</organism>
<dbReference type="RefSeq" id="WP_141611047.1">
    <property type="nucleotide sequence ID" value="NZ_VIGC02000021.1"/>
</dbReference>
<dbReference type="OrthoDB" id="979132at2"/>
<keyword evidence="2" id="KW-1185">Reference proteome</keyword>
<name>A0A540VD13_9CHLR</name>
<gene>
    <name evidence="1" type="ORF">FKZ61_15440</name>
</gene>
<comment type="caution">
    <text evidence="1">The sequence shown here is derived from an EMBL/GenBank/DDBJ whole genome shotgun (WGS) entry which is preliminary data.</text>
</comment>
<dbReference type="AlphaFoldDB" id="A0A540VD13"/>
<proteinExistence type="predicted"/>
<sequence length="233" mass="26128">MWFITTYQPVSLLSLKVSTATSTGGKSLLLPTPFAFKMALLDVVIRDGGVDLGEALWPTICSGQVAVRGPERIVVNNTFTKILKPNRSAAYDPDTGLFPVMGRTIGFREYVQWQGELQIAFQADSEAKDWARWLTQIHYLGKRGGFIQAVAPPTQADELPDDFTLLTQDNEAGFALDGTLQVMDDCASDVRFDQVNIYTTTKLRVGSDRILRHVILPYRMERSSRGYTLYRRL</sequence>
<reference evidence="1 2" key="1">
    <citation type="submission" date="2019-06" db="EMBL/GenBank/DDBJ databases">
        <title>Genome sequence of Litorilinea aerophila BAA-2444.</title>
        <authorList>
            <person name="Maclea K.S."/>
            <person name="Maurais E.G."/>
            <person name="Iannazzi L.C."/>
        </authorList>
    </citation>
    <scope>NUCLEOTIDE SEQUENCE [LARGE SCALE GENOMIC DNA]</scope>
    <source>
        <strain evidence="1 2">ATCC BAA-2444</strain>
    </source>
</reference>
<dbReference type="EMBL" id="VIGC01000021">
    <property type="protein sequence ID" value="TQE94655.1"/>
    <property type="molecule type" value="Genomic_DNA"/>
</dbReference>